<accession>A0AA96WLG9</accession>
<gene>
    <name evidence="1" type="ORF">HJG54_33950</name>
</gene>
<name>A0AA96WLG9_9CYAN</name>
<dbReference type="EMBL" id="CP053587">
    <property type="protein sequence ID" value="WNZ27833.1"/>
    <property type="molecule type" value="Genomic_DNA"/>
</dbReference>
<organism evidence="1">
    <name type="scientific">Leptolyngbya sp. NK1-12</name>
    <dbReference type="NCBI Taxonomy" id="2547451"/>
    <lineage>
        <taxon>Bacteria</taxon>
        <taxon>Bacillati</taxon>
        <taxon>Cyanobacteriota</taxon>
        <taxon>Cyanophyceae</taxon>
        <taxon>Leptolyngbyales</taxon>
        <taxon>Leptolyngbyaceae</taxon>
        <taxon>Leptolyngbya group</taxon>
        <taxon>Leptolyngbya</taxon>
    </lineage>
</organism>
<evidence type="ECO:0000313" key="1">
    <source>
        <dbReference type="EMBL" id="WNZ27833.1"/>
    </source>
</evidence>
<proteinExistence type="predicted"/>
<sequence>MSGQICWLEGFATNGEKILHMRLQPHEPWKPYTAFPGLSVPDYDIPRGSKGWATCQMLLKAGWELIPSNQAKARPAMVPLASAAQR</sequence>
<dbReference type="RefSeq" id="WP_316436332.1">
    <property type="nucleotide sequence ID" value="NZ_CP053587.1"/>
</dbReference>
<dbReference type="AlphaFoldDB" id="A0AA96WLG9"/>
<protein>
    <submittedName>
        <fullName evidence="1">Uncharacterized protein</fullName>
    </submittedName>
</protein>
<reference evidence="1" key="1">
    <citation type="submission" date="2020-05" db="EMBL/GenBank/DDBJ databases">
        <authorList>
            <person name="Zhu T."/>
            <person name="Keshari N."/>
            <person name="Lu X."/>
        </authorList>
    </citation>
    <scope>NUCLEOTIDE SEQUENCE</scope>
    <source>
        <strain evidence="1">NK1-12</strain>
    </source>
</reference>